<proteinExistence type="predicted"/>
<evidence type="ECO:0000256" key="2">
    <source>
        <dbReference type="ARBA" id="ARBA00022989"/>
    </source>
</evidence>
<dbReference type="AlphaFoldDB" id="A0A927UEQ1"/>
<sequence length="198" mass="20640">MTNDNITKLSISGLMAALCYVGYAVFPAINASGTKVHLGNAFVVLGALLIGGLYGGLAGAIGLSLADILSGYAASSPRTFITKLVIGLVVGFIAHKIAKISENHKSSYILKWSIIASIVGLGFNCVFEPALKYVWYTLLTPDAEKATAAIGALVAVTTYATIINTVINAVVGVVLYNALRPVLSKANLFPGNLKHTTV</sequence>
<feature type="transmembrane region" description="Helical" evidence="3">
    <location>
        <begin position="80"/>
        <end position="98"/>
    </location>
</feature>
<dbReference type="PANTHER" id="PTHR37815">
    <property type="entry name" value="UPF0397 PROTEIN BC_2624-RELATED"/>
    <property type="match status" value="1"/>
</dbReference>
<gene>
    <name evidence="4" type="ORF">E7272_11690</name>
</gene>
<dbReference type="Proteomes" id="UP000766246">
    <property type="component" value="Unassembled WGS sequence"/>
</dbReference>
<feature type="transmembrane region" description="Helical" evidence="3">
    <location>
        <begin position="150"/>
        <end position="176"/>
    </location>
</feature>
<protein>
    <submittedName>
        <fullName evidence="4">ECF transporter S component</fullName>
    </submittedName>
</protein>
<dbReference type="PANTHER" id="PTHR37815:SF3">
    <property type="entry name" value="UPF0397 PROTEIN SPR0429"/>
    <property type="match status" value="1"/>
</dbReference>
<keyword evidence="3" id="KW-0472">Membrane</keyword>
<dbReference type="Pfam" id="PF07155">
    <property type="entry name" value="ECF-ribofla_trS"/>
    <property type="match status" value="1"/>
</dbReference>
<name>A0A927UEQ1_9FIRM</name>
<organism evidence="4 5">
    <name type="scientific">Pseudobutyrivibrio ruminis</name>
    <dbReference type="NCBI Taxonomy" id="46206"/>
    <lineage>
        <taxon>Bacteria</taxon>
        <taxon>Bacillati</taxon>
        <taxon>Bacillota</taxon>
        <taxon>Clostridia</taxon>
        <taxon>Lachnospirales</taxon>
        <taxon>Lachnospiraceae</taxon>
        <taxon>Pseudobutyrivibrio</taxon>
    </lineage>
</organism>
<accession>A0A927UEQ1</accession>
<feature type="transmembrane region" description="Helical" evidence="3">
    <location>
        <begin position="6"/>
        <end position="26"/>
    </location>
</feature>
<evidence type="ECO:0000256" key="3">
    <source>
        <dbReference type="SAM" id="Phobius"/>
    </source>
</evidence>
<dbReference type="Gene3D" id="1.10.1760.20">
    <property type="match status" value="1"/>
</dbReference>
<dbReference type="EMBL" id="SVER01000035">
    <property type="protein sequence ID" value="MBE5920487.1"/>
    <property type="molecule type" value="Genomic_DNA"/>
</dbReference>
<keyword evidence="2 3" id="KW-1133">Transmembrane helix</keyword>
<evidence type="ECO:0000256" key="1">
    <source>
        <dbReference type="ARBA" id="ARBA00022692"/>
    </source>
</evidence>
<reference evidence="4" key="1">
    <citation type="submission" date="2019-04" db="EMBL/GenBank/DDBJ databases">
        <title>Evolution of Biomass-Degrading Anaerobic Consortia Revealed by Metagenomics.</title>
        <authorList>
            <person name="Peng X."/>
        </authorList>
    </citation>
    <scope>NUCLEOTIDE SEQUENCE</scope>
    <source>
        <strain evidence="4">SIG311</strain>
    </source>
</reference>
<dbReference type="InterPro" id="IPR009825">
    <property type="entry name" value="ECF_substrate-spec-like"/>
</dbReference>
<evidence type="ECO:0000313" key="5">
    <source>
        <dbReference type="Proteomes" id="UP000766246"/>
    </source>
</evidence>
<dbReference type="GO" id="GO:0016020">
    <property type="term" value="C:membrane"/>
    <property type="evidence" value="ECO:0007669"/>
    <property type="project" value="InterPro"/>
</dbReference>
<evidence type="ECO:0000313" key="4">
    <source>
        <dbReference type="EMBL" id="MBE5920487.1"/>
    </source>
</evidence>
<comment type="caution">
    <text evidence="4">The sequence shown here is derived from an EMBL/GenBank/DDBJ whole genome shotgun (WGS) entry which is preliminary data.</text>
</comment>
<keyword evidence="1 3" id="KW-0812">Transmembrane</keyword>
<feature type="transmembrane region" description="Helical" evidence="3">
    <location>
        <begin position="110"/>
        <end position="130"/>
    </location>
</feature>
<feature type="transmembrane region" description="Helical" evidence="3">
    <location>
        <begin position="38"/>
        <end position="60"/>
    </location>
</feature>